<proteinExistence type="predicted"/>
<accession>A0A9P9ICT5</accession>
<protein>
    <submittedName>
        <fullName evidence="2">Uncharacterized protein</fullName>
    </submittedName>
</protein>
<feature type="region of interest" description="Disordered" evidence="1">
    <location>
        <begin position="1"/>
        <end position="66"/>
    </location>
</feature>
<keyword evidence="3" id="KW-1185">Reference proteome</keyword>
<dbReference type="EMBL" id="JAGMUV010000031">
    <property type="protein sequence ID" value="KAH7114815.1"/>
    <property type="molecule type" value="Genomic_DNA"/>
</dbReference>
<evidence type="ECO:0000256" key="1">
    <source>
        <dbReference type="SAM" id="MobiDB-lite"/>
    </source>
</evidence>
<evidence type="ECO:0000313" key="2">
    <source>
        <dbReference type="EMBL" id="KAH7114815.1"/>
    </source>
</evidence>
<gene>
    <name evidence="2" type="ORF">EDB81DRAFT_702359</name>
</gene>
<sequence>MVRSEPSHEPANRSGKRQEDERPPSPVQNDWGRIADLDIQSEDGLEADSDAQSDISDNSSQMEADGQPYDVAESNHFLAKEFLEQTWNHLCDCREEENVDWRGQPVLNLEQMAGHWKNLGVPDSIGPTPLASEMDEEQITWPEWSSILSGGDTRPNLDIERSQISSTSIDRTWDVDSIFSWASCLSINRGLYVSYHPPISRNISSNVHLSHHDKALHLIPHLRIGSGRQSPQFGVYVFFLGMAHVCRTTSYLTDDERRLWIDRLFLPAIRRSCPPDVLQHHPRSFDDVKSKAHSRRPELCSGIVQSNIDMHHYLPQEYLEAIWRYMTESTEDPGLVKFRGMFIVVSAKNIKLEARSSTFHECRSKITTHLHQVLDWSKADLSRTWIDVGVEDTATHGSSTFLFKSRCLEPWIGSLRHSRQAPLVSSEEFNWNLTGQAGSARAETRKTHPLRRGGIAYAQRYNVNKELFATAAKRDQGLFGEPQLEGLTCPPSLLDAWIVAARQYRSAGVATASKAAPQLKRLRKAFESMKARIRHALDASTQTSFGVREEYRISWKLFMAINPSTAQPSGNHRPYWVLPTAHVNNFMRWEFNRWLSAIDFVRARGSRRDADWEVHQRNMIMATILLRSLKASVNCHHVARRSQMFKGQYVSRQGKRLRGLDFERTMHQTGLAWLPRELFNWSDFHLHDNLVASTTFTFNGLQCAFRNWRDVNLFSREYSEARELEFRLQAGKPDELPGTFDRMRKMIYRHLALQVIRQTYTAPDTDPESEQHDAECWQGYHGLSHDVLSGLLGEPPCLSRVRKGKHSLGNTYSERVKGLFNWDDGIPRTFWDHCYYRQLCRKFYTSISNHIGVGDAIEWKSSLGTEALRYFWIIPHYDRHTLFTRIPRKADRPAATRPFISGLYQWRTLDTHMNLCREGRWLFGGDMYLRGRPNSLVWQNESGCNDNDDFPEFDASTYEIDFGCSVPFTRIPGVIEAGFKASWRPSAFTDPKILAHYKTAHKCLAQDIGDPLCDLLMMIVLTLASSTVTPALPMHRCDFEDGPRKNPELLAATLTTRMLWFLYPEWFPWEGDRGLVLSVPEMVKKMDYRTERSEQSNSL</sequence>
<feature type="compositionally biased region" description="Acidic residues" evidence="1">
    <location>
        <begin position="39"/>
        <end position="51"/>
    </location>
</feature>
<dbReference type="Proteomes" id="UP000738349">
    <property type="component" value="Unassembled WGS sequence"/>
</dbReference>
<comment type="caution">
    <text evidence="2">The sequence shown here is derived from an EMBL/GenBank/DDBJ whole genome shotgun (WGS) entry which is preliminary data.</text>
</comment>
<evidence type="ECO:0000313" key="3">
    <source>
        <dbReference type="Proteomes" id="UP000738349"/>
    </source>
</evidence>
<dbReference type="OrthoDB" id="5369347at2759"/>
<organism evidence="2 3">
    <name type="scientific">Dactylonectria macrodidyma</name>
    <dbReference type="NCBI Taxonomy" id="307937"/>
    <lineage>
        <taxon>Eukaryota</taxon>
        <taxon>Fungi</taxon>
        <taxon>Dikarya</taxon>
        <taxon>Ascomycota</taxon>
        <taxon>Pezizomycotina</taxon>
        <taxon>Sordariomycetes</taxon>
        <taxon>Hypocreomycetidae</taxon>
        <taxon>Hypocreales</taxon>
        <taxon>Nectriaceae</taxon>
        <taxon>Dactylonectria</taxon>
    </lineage>
</organism>
<dbReference type="AlphaFoldDB" id="A0A9P9ICT5"/>
<feature type="compositionally biased region" description="Polar residues" evidence="1">
    <location>
        <begin position="52"/>
        <end position="62"/>
    </location>
</feature>
<name>A0A9P9ICT5_9HYPO</name>
<reference evidence="2" key="1">
    <citation type="journal article" date="2021" name="Nat. Commun.">
        <title>Genetic determinants of endophytism in the Arabidopsis root mycobiome.</title>
        <authorList>
            <person name="Mesny F."/>
            <person name="Miyauchi S."/>
            <person name="Thiergart T."/>
            <person name="Pickel B."/>
            <person name="Atanasova L."/>
            <person name="Karlsson M."/>
            <person name="Huettel B."/>
            <person name="Barry K.W."/>
            <person name="Haridas S."/>
            <person name="Chen C."/>
            <person name="Bauer D."/>
            <person name="Andreopoulos W."/>
            <person name="Pangilinan J."/>
            <person name="LaButti K."/>
            <person name="Riley R."/>
            <person name="Lipzen A."/>
            <person name="Clum A."/>
            <person name="Drula E."/>
            <person name="Henrissat B."/>
            <person name="Kohler A."/>
            <person name="Grigoriev I.V."/>
            <person name="Martin F.M."/>
            <person name="Hacquard S."/>
        </authorList>
    </citation>
    <scope>NUCLEOTIDE SEQUENCE</scope>
    <source>
        <strain evidence="2">MPI-CAGE-AT-0147</strain>
    </source>
</reference>
<feature type="compositionally biased region" description="Basic and acidic residues" evidence="1">
    <location>
        <begin position="1"/>
        <end position="23"/>
    </location>
</feature>